<keyword evidence="1" id="KW-0472">Membrane</keyword>
<dbReference type="RefSeq" id="WP_179443075.1">
    <property type="nucleotide sequence ID" value="NZ_BAAALK010000003.1"/>
</dbReference>
<dbReference type="AlphaFoldDB" id="A0A7Z0EAS1"/>
<gene>
    <name evidence="2" type="ORF">HNR11_002734</name>
</gene>
<keyword evidence="1" id="KW-1133">Transmembrane helix</keyword>
<evidence type="ECO:0000313" key="3">
    <source>
        <dbReference type="Proteomes" id="UP000560069"/>
    </source>
</evidence>
<dbReference type="EMBL" id="JACCFQ010000002">
    <property type="protein sequence ID" value="NYJ18144.1"/>
    <property type="molecule type" value="Genomic_DNA"/>
</dbReference>
<evidence type="ECO:0000313" key="2">
    <source>
        <dbReference type="EMBL" id="NYJ18144.1"/>
    </source>
</evidence>
<comment type="caution">
    <text evidence="2">The sequence shown here is derived from an EMBL/GenBank/DDBJ whole genome shotgun (WGS) entry which is preliminary data.</text>
</comment>
<keyword evidence="1" id="KW-0812">Transmembrane</keyword>
<sequence length="73" mass="8059">MRKIPDAKIRIIIYHVVAAALFVALVTDSITAQQVNEYLYVLTLILGIGGVEVAARTAKLKTNKKEDFEDKNG</sequence>
<keyword evidence="3" id="KW-1185">Reference proteome</keyword>
<organism evidence="2 3">
    <name type="scientific">Nesterenkonia sandarakina</name>
    <dbReference type="NCBI Taxonomy" id="272918"/>
    <lineage>
        <taxon>Bacteria</taxon>
        <taxon>Bacillati</taxon>
        <taxon>Actinomycetota</taxon>
        <taxon>Actinomycetes</taxon>
        <taxon>Micrococcales</taxon>
        <taxon>Micrococcaceae</taxon>
        <taxon>Nesterenkonia</taxon>
    </lineage>
</organism>
<feature type="transmembrane region" description="Helical" evidence="1">
    <location>
        <begin position="12"/>
        <end position="32"/>
    </location>
</feature>
<proteinExistence type="predicted"/>
<reference evidence="2 3" key="1">
    <citation type="submission" date="2020-07" db="EMBL/GenBank/DDBJ databases">
        <title>Sequencing the genomes of 1000 actinobacteria strains.</title>
        <authorList>
            <person name="Klenk H.-P."/>
        </authorList>
    </citation>
    <scope>NUCLEOTIDE SEQUENCE [LARGE SCALE GENOMIC DNA]</scope>
    <source>
        <strain evidence="2 3">DSM 15664</strain>
    </source>
</reference>
<feature type="transmembrane region" description="Helical" evidence="1">
    <location>
        <begin position="38"/>
        <end position="55"/>
    </location>
</feature>
<dbReference type="Proteomes" id="UP000560069">
    <property type="component" value="Unassembled WGS sequence"/>
</dbReference>
<name>A0A7Z0EAS1_9MICC</name>
<accession>A0A7Z0EAS1</accession>
<protein>
    <submittedName>
        <fullName evidence="2">Uncharacterized membrane protein YsdA (DUF1294 family)</fullName>
    </submittedName>
</protein>
<evidence type="ECO:0000256" key="1">
    <source>
        <dbReference type="SAM" id="Phobius"/>
    </source>
</evidence>